<dbReference type="InterPro" id="IPR006311">
    <property type="entry name" value="TAT_signal"/>
</dbReference>
<sequence length="129" mass="13609">MSIRAKIEFFLARSARHRGGPGQKVYNRDASIRSKTGSLFRTFHPSKRNVLRAAVAAAAVAAAAPAAAAPAEAATTAAAAASAACLSYVSCRPTDGEEEDEEEKYEGEDEEEDEEEGGEEAAALLHEAR</sequence>
<organism evidence="2 3">
    <name type="scientific">Vespula pensylvanica</name>
    <name type="common">Western yellow jacket</name>
    <name type="synonym">Wasp</name>
    <dbReference type="NCBI Taxonomy" id="30213"/>
    <lineage>
        <taxon>Eukaryota</taxon>
        <taxon>Metazoa</taxon>
        <taxon>Ecdysozoa</taxon>
        <taxon>Arthropoda</taxon>
        <taxon>Hexapoda</taxon>
        <taxon>Insecta</taxon>
        <taxon>Pterygota</taxon>
        <taxon>Neoptera</taxon>
        <taxon>Endopterygota</taxon>
        <taxon>Hymenoptera</taxon>
        <taxon>Apocrita</taxon>
        <taxon>Aculeata</taxon>
        <taxon>Vespoidea</taxon>
        <taxon>Vespidae</taxon>
        <taxon>Vespinae</taxon>
        <taxon>Vespula</taxon>
    </lineage>
</organism>
<evidence type="ECO:0000256" key="1">
    <source>
        <dbReference type="SAM" id="MobiDB-lite"/>
    </source>
</evidence>
<dbReference type="PROSITE" id="PS51318">
    <property type="entry name" value="TAT"/>
    <property type="match status" value="1"/>
</dbReference>
<reference evidence="2" key="1">
    <citation type="journal article" date="2020" name="G3 (Bethesda)">
        <title>High-Quality Assemblies for Three Invasive Social Wasps from the &lt;i&gt;Vespula&lt;/i&gt; Genus.</title>
        <authorList>
            <person name="Harrop T.W.R."/>
            <person name="Guhlin J."/>
            <person name="McLaughlin G.M."/>
            <person name="Permina E."/>
            <person name="Stockwell P."/>
            <person name="Gilligan J."/>
            <person name="Le Lec M.F."/>
            <person name="Gruber M.A.M."/>
            <person name="Quinn O."/>
            <person name="Lovegrove M."/>
            <person name="Duncan E.J."/>
            <person name="Remnant E.J."/>
            <person name="Van Eeckhoven J."/>
            <person name="Graham B."/>
            <person name="Knapp R.A."/>
            <person name="Langford K.W."/>
            <person name="Kronenberg Z."/>
            <person name="Press M.O."/>
            <person name="Eacker S.M."/>
            <person name="Wilson-Rankin E.E."/>
            <person name="Purcell J."/>
            <person name="Lester P.J."/>
            <person name="Dearden P.K."/>
        </authorList>
    </citation>
    <scope>NUCLEOTIDE SEQUENCE</scope>
    <source>
        <strain evidence="2">Volc-1</strain>
    </source>
</reference>
<proteinExistence type="predicted"/>
<feature type="compositionally biased region" description="Acidic residues" evidence="1">
    <location>
        <begin position="96"/>
        <end position="119"/>
    </location>
</feature>
<evidence type="ECO:0000313" key="3">
    <source>
        <dbReference type="Proteomes" id="UP000600918"/>
    </source>
</evidence>
<dbReference type="Proteomes" id="UP000600918">
    <property type="component" value="Unassembled WGS sequence"/>
</dbReference>
<dbReference type="AlphaFoldDB" id="A0A834U914"/>
<protein>
    <submittedName>
        <fullName evidence="2">Uncharacterized protein</fullName>
    </submittedName>
</protein>
<name>A0A834U914_VESPE</name>
<feature type="region of interest" description="Disordered" evidence="1">
    <location>
        <begin position="92"/>
        <end position="129"/>
    </location>
</feature>
<keyword evidence="3" id="KW-1185">Reference proteome</keyword>
<gene>
    <name evidence="2" type="ORF">H0235_008590</name>
</gene>
<evidence type="ECO:0000313" key="2">
    <source>
        <dbReference type="EMBL" id="KAF7423307.1"/>
    </source>
</evidence>
<dbReference type="EMBL" id="JACSDY010000007">
    <property type="protein sequence ID" value="KAF7423307.1"/>
    <property type="molecule type" value="Genomic_DNA"/>
</dbReference>
<accession>A0A834U914</accession>
<comment type="caution">
    <text evidence="2">The sequence shown here is derived from an EMBL/GenBank/DDBJ whole genome shotgun (WGS) entry which is preliminary data.</text>
</comment>